<dbReference type="OrthoDB" id="5415055at2759"/>
<evidence type="ECO:0000313" key="2">
    <source>
        <dbReference type="EMBL" id="KAF7195161.1"/>
    </source>
</evidence>
<sequence>MSVRHSAFKHRYSICRMEDHTNKTSRVPAHLRQFHRPASTTQPRTTLSTNQSNLQQCQAYLQPHGRQRSLGARLKALVAKYPPQLQQAESFTDSGSRPHMKRMKDSDDYITARGANPRTGLISPSVGTRTPCTPDSPGEALKRHSVEQNSPTPAQKERPALCRANEGRKISCGSVRNRNGRETTLQQEHVPGAFPGNQSSDLVEQCQPEVAPSPELRDDQFVVNMPSAREPQPFSYPGYTAEQIDALEHYRRKARRVSSDGYDRRLFRGQSSCKAYTDCHECTCEDQHFTDTTPLHSRQFIPYNNDDYYQDRTYEDVEPPILVVRKRANAKPTRMTHHNADEAIRVPDSDHKSKKPLMPPRIPKPSPVRDHQYSASTSEGSLPPKHSATVVVDREILQNLKSSTDSAPRSIPVANTHTGSLTGDQYYSDDKNNVALPSRQPPESSSKTSLLSRLPKVRLVKPEHAAIPQSSRQCSFGCRRDGNSGECAERRRKVSDATVVRQSSVLFHGQLTKDCDMDIAEMLLEYATSALRYLGSLQVPRIDTLELLKDPHVSTREKAEALKTVVSLAGHALAVCTLLAMLWQLGAAVMHLLEVVFWPLAVPLRVMRWIAGAG</sequence>
<dbReference type="AlphaFoldDB" id="A0A8H6RQ91"/>
<feature type="compositionally biased region" description="Polar residues" evidence="1">
    <location>
        <begin position="400"/>
        <end position="425"/>
    </location>
</feature>
<dbReference type="Proteomes" id="UP000660729">
    <property type="component" value="Unassembled WGS sequence"/>
</dbReference>
<evidence type="ECO:0000313" key="3">
    <source>
        <dbReference type="Proteomes" id="UP000660729"/>
    </source>
</evidence>
<feature type="region of interest" description="Disordered" evidence="1">
    <location>
        <begin position="330"/>
        <end position="387"/>
    </location>
</feature>
<accession>A0A8H6RQ91</accession>
<feature type="compositionally biased region" description="Basic and acidic residues" evidence="1">
    <location>
        <begin position="155"/>
        <end position="165"/>
    </location>
</feature>
<feature type="compositionally biased region" description="Basic and acidic residues" evidence="1">
    <location>
        <begin position="338"/>
        <end position="351"/>
    </location>
</feature>
<dbReference type="EMBL" id="JABCIY010000041">
    <property type="protein sequence ID" value="KAF7195161.1"/>
    <property type="molecule type" value="Genomic_DNA"/>
</dbReference>
<reference evidence="2" key="1">
    <citation type="submission" date="2020-04" db="EMBL/GenBank/DDBJ databases">
        <title>Draft genome resource of the tomato pathogen Pseudocercospora fuligena.</title>
        <authorList>
            <person name="Zaccaron A."/>
        </authorList>
    </citation>
    <scope>NUCLEOTIDE SEQUENCE</scope>
    <source>
        <strain evidence="2">PF001</strain>
    </source>
</reference>
<comment type="caution">
    <text evidence="2">The sequence shown here is derived from an EMBL/GenBank/DDBJ whole genome shotgun (WGS) entry which is preliminary data.</text>
</comment>
<name>A0A8H6RQ91_9PEZI</name>
<keyword evidence="3" id="KW-1185">Reference proteome</keyword>
<gene>
    <name evidence="2" type="ORF">HII31_03367</name>
</gene>
<evidence type="ECO:0000256" key="1">
    <source>
        <dbReference type="SAM" id="MobiDB-lite"/>
    </source>
</evidence>
<proteinExistence type="predicted"/>
<organism evidence="2 3">
    <name type="scientific">Pseudocercospora fuligena</name>
    <dbReference type="NCBI Taxonomy" id="685502"/>
    <lineage>
        <taxon>Eukaryota</taxon>
        <taxon>Fungi</taxon>
        <taxon>Dikarya</taxon>
        <taxon>Ascomycota</taxon>
        <taxon>Pezizomycotina</taxon>
        <taxon>Dothideomycetes</taxon>
        <taxon>Dothideomycetidae</taxon>
        <taxon>Mycosphaerellales</taxon>
        <taxon>Mycosphaerellaceae</taxon>
        <taxon>Pseudocercospora</taxon>
    </lineage>
</organism>
<feature type="compositionally biased region" description="Polar residues" evidence="1">
    <location>
        <begin position="441"/>
        <end position="451"/>
    </location>
</feature>
<feature type="region of interest" description="Disordered" evidence="1">
    <location>
        <begin position="400"/>
        <end position="451"/>
    </location>
</feature>
<feature type="compositionally biased region" description="Pro residues" evidence="1">
    <location>
        <begin position="357"/>
        <end position="366"/>
    </location>
</feature>
<feature type="region of interest" description="Disordered" evidence="1">
    <location>
        <begin position="110"/>
        <end position="165"/>
    </location>
</feature>
<protein>
    <submittedName>
        <fullName evidence="2">Uncharacterized protein</fullName>
    </submittedName>
</protein>